<gene>
    <name evidence="1" type="ORF">AB406_2052</name>
</gene>
<dbReference type="Proteomes" id="UP000189883">
    <property type="component" value="Chromosome"/>
</dbReference>
<dbReference type="AlphaFoldDB" id="A0A1S7DV35"/>
<accession>A0A1S7DV35</accession>
<organism evidence="1 2">
    <name type="scientific">Riemerella anatipestifer</name>
    <name type="common">Moraxella anatipestifer</name>
    <dbReference type="NCBI Taxonomy" id="34085"/>
    <lineage>
        <taxon>Bacteria</taxon>
        <taxon>Pseudomonadati</taxon>
        <taxon>Bacteroidota</taxon>
        <taxon>Flavobacteriia</taxon>
        <taxon>Flavobacteriales</taxon>
        <taxon>Weeksellaceae</taxon>
        <taxon>Riemerella</taxon>
    </lineage>
</organism>
<proteinExistence type="predicted"/>
<reference evidence="1 2" key="1">
    <citation type="submission" date="2015-06" db="EMBL/GenBank/DDBJ databases">
        <title>R. anatipestifer strain HXb2 is the most virulent strain so far, and the genome sequence would help us uncover the pathogenesis.</title>
        <authorList>
            <person name="Hu Q."/>
            <person name="Qi J."/>
            <person name="Bo H."/>
            <person name="Liu G."/>
            <person name="Tao M."/>
            <person name="Ding Y."/>
            <person name="Xue Y."/>
        </authorList>
    </citation>
    <scope>NUCLEOTIDE SEQUENCE [LARGE SCALE GENOMIC DNA]</scope>
    <source>
        <strain evidence="1 2">HXb2</strain>
    </source>
</reference>
<sequence>MKIAIILNYEKLEVVNNLMSVLDTIKLEEQPRHLKSTVAICKELREKLLHKAISKRGASKSFKIELKYYFADALYRYLEDFSIYWDTPSGSFEENVFLMLRNDLHQKLL</sequence>
<dbReference type="RefSeq" id="WP_079208176.1">
    <property type="nucleotide sequence ID" value="NZ_CP011859.1"/>
</dbReference>
<evidence type="ECO:0000313" key="2">
    <source>
        <dbReference type="Proteomes" id="UP000189883"/>
    </source>
</evidence>
<protein>
    <submittedName>
        <fullName evidence="1">Uncharacterized protein</fullName>
    </submittedName>
</protein>
<evidence type="ECO:0000313" key="1">
    <source>
        <dbReference type="EMBL" id="AQY22992.1"/>
    </source>
</evidence>
<name>A0A1S7DV35_RIEAN</name>
<dbReference type="EMBL" id="CP011859">
    <property type="protein sequence ID" value="AQY22992.1"/>
    <property type="molecule type" value="Genomic_DNA"/>
</dbReference>